<organism evidence="3">
    <name type="scientific">Sesamum latifolium</name>
    <dbReference type="NCBI Taxonomy" id="2727402"/>
    <lineage>
        <taxon>Eukaryota</taxon>
        <taxon>Viridiplantae</taxon>
        <taxon>Streptophyta</taxon>
        <taxon>Embryophyta</taxon>
        <taxon>Tracheophyta</taxon>
        <taxon>Spermatophyta</taxon>
        <taxon>Magnoliopsida</taxon>
        <taxon>eudicotyledons</taxon>
        <taxon>Gunneridae</taxon>
        <taxon>Pentapetalae</taxon>
        <taxon>asterids</taxon>
        <taxon>lamiids</taxon>
        <taxon>Lamiales</taxon>
        <taxon>Pedaliaceae</taxon>
        <taxon>Sesamum</taxon>
    </lineage>
</organism>
<dbReference type="CDD" id="cd09272">
    <property type="entry name" value="RNase_HI_RT_Ty1"/>
    <property type="match status" value="1"/>
</dbReference>
<comment type="caution">
    <text evidence="3">The sequence shown here is derived from an EMBL/GenBank/DDBJ whole genome shotgun (WGS) entry which is preliminary data.</text>
</comment>
<feature type="region of interest" description="Disordered" evidence="1">
    <location>
        <begin position="1"/>
        <end position="25"/>
    </location>
</feature>
<dbReference type="EMBL" id="JACGWN010000006">
    <property type="protein sequence ID" value="KAL0447558.1"/>
    <property type="molecule type" value="Genomic_DNA"/>
</dbReference>
<evidence type="ECO:0000259" key="2">
    <source>
        <dbReference type="Pfam" id="PF07727"/>
    </source>
</evidence>
<feature type="compositionally biased region" description="Acidic residues" evidence="1">
    <location>
        <begin position="1"/>
        <end position="11"/>
    </location>
</feature>
<name>A0AAW2X1B9_9LAMI</name>
<dbReference type="PANTHER" id="PTHR11439:SF517">
    <property type="entry name" value="CYSTEINE-RICH RLK (RECEPTOR-LIKE PROTEIN KINASE) 8"/>
    <property type="match status" value="1"/>
</dbReference>
<dbReference type="Pfam" id="PF07727">
    <property type="entry name" value="RVT_2"/>
    <property type="match status" value="1"/>
</dbReference>
<reference evidence="3" key="1">
    <citation type="submission" date="2020-06" db="EMBL/GenBank/DDBJ databases">
        <authorList>
            <person name="Li T."/>
            <person name="Hu X."/>
            <person name="Zhang T."/>
            <person name="Song X."/>
            <person name="Zhang H."/>
            <person name="Dai N."/>
            <person name="Sheng W."/>
            <person name="Hou X."/>
            <person name="Wei L."/>
        </authorList>
    </citation>
    <scope>NUCLEOTIDE SEQUENCE</scope>
    <source>
        <strain evidence="3">KEN1</strain>
        <tissue evidence="3">Leaf</tissue>
    </source>
</reference>
<gene>
    <name evidence="3" type="ORF">Slati_1883700</name>
</gene>
<proteinExistence type="predicted"/>
<protein>
    <submittedName>
        <fullName evidence="3">Retrovirus-related Pol polyprotein from transposon RE1</fullName>
    </submittedName>
</protein>
<reference evidence="3" key="2">
    <citation type="journal article" date="2024" name="Plant">
        <title>Genomic evolution and insights into agronomic trait innovations of Sesamum species.</title>
        <authorList>
            <person name="Miao H."/>
            <person name="Wang L."/>
            <person name="Qu L."/>
            <person name="Liu H."/>
            <person name="Sun Y."/>
            <person name="Le M."/>
            <person name="Wang Q."/>
            <person name="Wei S."/>
            <person name="Zheng Y."/>
            <person name="Lin W."/>
            <person name="Duan Y."/>
            <person name="Cao H."/>
            <person name="Xiong S."/>
            <person name="Wang X."/>
            <person name="Wei L."/>
            <person name="Li C."/>
            <person name="Ma Q."/>
            <person name="Ju M."/>
            <person name="Zhao R."/>
            <person name="Li G."/>
            <person name="Mu C."/>
            <person name="Tian Q."/>
            <person name="Mei H."/>
            <person name="Zhang T."/>
            <person name="Gao T."/>
            <person name="Zhang H."/>
        </authorList>
    </citation>
    <scope>NUCLEOTIDE SEQUENCE</scope>
    <source>
        <strain evidence="3">KEN1</strain>
    </source>
</reference>
<dbReference type="InterPro" id="IPR043502">
    <property type="entry name" value="DNA/RNA_pol_sf"/>
</dbReference>
<feature type="non-terminal residue" evidence="3">
    <location>
        <position position="1"/>
    </location>
</feature>
<dbReference type="PANTHER" id="PTHR11439">
    <property type="entry name" value="GAG-POL-RELATED RETROTRANSPOSON"/>
    <property type="match status" value="1"/>
</dbReference>
<dbReference type="InterPro" id="IPR013103">
    <property type="entry name" value="RVT_2"/>
</dbReference>
<feature type="compositionally biased region" description="Polar residues" evidence="1">
    <location>
        <begin position="15"/>
        <end position="25"/>
    </location>
</feature>
<evidence type="ECO:0000256" key="1">
    <source>
        <dbReference type="SAM" id="MobiDB-lite"/>
    </source>
</evidence>
<feature type="domain" description="Reverse transcriptase Ty1/copia-type" evidence="2">
    <location>
        <begin position="97"/>
        <end position="287"/>
    </location>
</feature>
<dbReference type="AlphaFoldDB" id="A0AAW2X1B9"/>
<sequence>EEENEQQEVEGDNLTPFTPSSSNQPQMYRSISDIYNATERMNGDNLFSLFMNDEPLSFEEAIKEKKWKQAMEEEIHSIEKNDTWEIATLPSGHEAIGEVFAPVARLETIWLLIALAAQNRWPIHQMDVKSAFFNSTLEEVYVNQPEGFSINSHENKVLKLKKALYGLKQAPRAWYNHLDNYLQMNGFSRYLHEYALYVKKDKGDILCICIYVDDLILTGSNPHMYGTFKKVMAQEFEMSDMRLMSYYLGLEVKQQSNGIFISQEAYAREILKKFKMMECNPVTTPIEYGVKLSKDDGGKKSQLNYISKSCCDVNDLRSTIRFVFYFGENKISWCLRKQPIVTLLTCESEYVATTAGTCHAIWLRRLLRERYFAQDGATKIMVDKKSAIALAKNPVFHDRSKHIDARFYFIRDCIANKEIEVEYVKTLDQVADIFIKALKKDRLQQLREIIGVVKKSSLQGDVENSKG</sequence>
<evidence type="ECO:0000313" key="3">
    <source>
        <dbReference type="EMBL" id="KAL0447558.1"/>
    </source>
</evidence>
<dbReference type="SUPFAM" id="SSF56672">
    <property type="entry name" value="DNA/RNA polymerases"/>
    <property type="match status" value="1"/>
</dbReference>
<accession>A0AAW2X1B9</accession>